<dbReference type="Gene3D" id="3.30.565.10">
    <property type="entry name" value="Histidine kinase-like ATPase, C-terminal domain"/>
    <property type="match status" value="1"/>
</dbReference>
<feature type="transmembrane region" description="Helical" evidence="9">
    <location>
        <begin position="20"/>
        <end position="37"/>
    </location>
</feature>
<gene>
    <name evidence="12" type="ORF">F4559_003887</name>
</gene>
<evidence type="ECO:0000259" key="10">
    <source>
        <dbReference type="Pfam" id="PF02518"/>
    </source>
</evidence>
<dbReference type="GO" id="GO:0046983">
    <property type="term" value="F:protein dimerization activity"/>
    <property type="evidence" value="ECO:0007669"/>
    <property type="project" value="InterPro"/>
</dbReference>
<reference evidence="12 13" key="1">
    <citation type="submission" date="2020-08" db="EMBL/GenBank/DDBJ databases">
        <title>Sequencing the genomes of 1000 actinobacteria strains.</title>
        <authorList>
            <person name="Klenk H.-P."/>
        </authorList>
    </citation>
    <scope>NUCLEOTIDE SEQUENCE [LARGE SCALE GENOMIC DNA]</scope>
    <source>
        <strain evidence="12 13">DSM 45084</strain>
    </source>
</reference>
<dbReference type="EMBL" id="JACHJS010000001">
    <property type="protein sequence ID" value="MBB4966528.1"/>
    <property type="molecule type" value="Genomic_DNA"/>
</dbReference>
<feature type="domain" description="Signal transduction histidine kinase subgroup 3 dimerisation and phosphoacceptor" evidence="11">
    <location>
        <begin position="172"/>
        <end position="236"/>
    </location>
</feature>
<keyword evidence="3" id="KW-0597">Phosphoprotein</keyword>
<dbReference type="InterPro" id="IPR036890">
    <property type="entry name" value="HATPase_C_sf"/>
</dbReference>
<keyword evidence="9" id="KW-0812">Transmembrane</keyword>
<dbReference type="AlphaFoldDB" id="A0A7W7WXE5"/>
<evidence type="ECO:0000256" key="3">
    <source>
        <dbReference type="ARBA" id="ARBA00022553"/>
    </source>
</evidence>
<sequence length="366" mass="38775">MVDVLRSLWREPRPGPGPGPVWWDWVLVAVLVPVALVEGLTRHGVWSAVVAAGLVFVLPWRRRAPFPVVVIAFGGCFVLSLVFRREFPDQGVLAYLLLLPFSLFRWGSGRDAVSGAVVMVGKVGLSASLGYLAWGDALAGVGILAAAMALGAAVRYRVRARARELDQAKSWERERLARDLHDTVAHHVSAMAVRAQAGIALAATDPGAAVDALRVIDVEAGKALDEMRGIVRILRAVDPVEGTPRFDDLGTLASRGTPVVDIEVVGDATGLPAPVGTAVFRLAQEAVTNARRHARDATRVHVRVDVDAAVVRLRVSDDGRASSSATPGYGLVGMVERATLLGGTCVAGPDDGRGWLVAAELPKVTP</sequence>
<dbReference type="Gene3D" id="1.20.5.1930">
    <property type="match status" value="1"/>
</dbReference>
<dbReference type="CDD" id="cd16917">
    <property type="entry name" value="HATPase_UhpB-NarQ-NarX-like"/>
    <property type="match status" value="1"/>
</dbReference>
<dbReference type="SUPFAM" id="SSF55874">
    <property type="entry name" value="ATPase domain of HSP90 chaperone/DNA topoisomerase II/histidine kinase"/>
    <property type="match status" value="1"/>
</dbReference>
<name>A0A7W7WXE5_9PSEU</name>
<dbReference type="PANTHER" id="PTHR24421:SF10">
    <property type="entry name" value="NITRATE_NITRITE SENSOR PROTEIN NARQ"/>
    <property type="match status" value="1"/>
</dbReference>
<organism evidence="12 13">
    <name type="scientific">Saccharothrix violaceirubra</name>
    <dbReference type="NCBI Taxonomy" id="413306"/>
    <lineage>
        <taxon>Bacteria</taxon>
        <taxon>Bacillati</taxon>
        <taxon>Actinomycetota</taxon>
        <taxon>Actinomycetes</taxon>
        <taxon>Pseudonocardiales</taxon>
        <taxon>Pseudonocardiaceae</taxon>
        <taxon>Saccharothrix</taxon>
    </lineage>
</organism>
<dbReference type="EC" id="2.7.13.3" evidence="2"/>
<evidence type="ECO:0000256" key="6">
    <source>
        <dbReference type="ARBA" id="ARBA00022777"/>
    </source>
</evidence>
<keyword evidence="5" id="KW-0547">Nucleotide-binding</keyword>
<keyword evidence="9" id="KW-0472">Membrane</keyword>
<protein>
    <recommendedName>
        <fullName evidence="2">histidine kinase</fullName>
        <ecNumber evidence="2">2.7.13.3</ecNumber>
    </recommendedName>
</protein>
<keyword evidence="8" id="KW-0902">Two-component regulatory system</keyword>
<evidence type="ECO:0000256" key="1">
    <source>
        <dbReference type="ARBA" id="ARBA00000085"/>
    </source>
</evidence>
<comment type="catalytic activity">
    <reaction evidence="1">
        <text>ATP + protein L-histidine = ADP + protein N-phospho-L-histidine.</text>
        <dbReference type="EC" id="2.7.13.3"/>
    </reaction>
</comment>
<feature type="transmembrane region" description="Helical" evidence="9">
    <location>
        <begin position="92"/>
        <end position="109"/>
    </location>
</feature>
<evidence type="ECO:0000256" key="9">
    <source>
        <dbReference type="SAM" id="Phobius"/>
    </source>
</evidence>
<dbReference type="GO" id="GO:0005524">
    <property type="term" value="F:ATP binding"/>
    <property type="evidence" value="ECO:0007669"/>
    <property type="project" value="UniProtKB-KW"/>
</dbReference>
<keyword evidence="6 12" id="KW-0418">Kinase</keyword>
<dbReference type="Pfam" id="PF02518">
    <property type="entry name" value="HATPase_c"/>
    <property type="match status" value="1"/>
</dbReference>
<dbReference type="Pfam" id="PF07730">
    <property type="entry name" value="HisKA_3"/>
    <property type="match status" value="1"/>
</dbReference>
<dbReference type="InterPro" id="IPR050482">
    <property type="entry name" value="Sensor_HK_TwoCompSys"/>
</dbReference>
<feature type="transmembrane region" description="Helical" evidence="9">
    <location>
        <begin position="66"/>
        <end position="83"/>
    </location>
</feature>
<feature type="domain" description="Histidine kinase/HSP90-like ATPase" evidence="10">
    <location>
        <begin position="278"/>
        <end position="362"/>
    </location>
</feature>
<dbReference type="InterPro" id="IPR011712">
    <property type="entry name" value="Sig_transdc_His_kin_sub3_dim/P"/>
</dbReference>
<evidence type="ECO:0000256" key="2">
    <source>
        <dbReference type="ARBA" id="ARBA00012438"/>
    </source>
</evidence>
<feature type="transmembrane region" description="Helical" evidence="9">
    <location>
        <begin position="129"/>
        <end position="154"/>
    </location>
</feature>
<comment type="caution">
    <text evidence="12">The sequence shown here is derived from an EMBL/GenBank/DDBJ whole genome shotgun (WGS) entry which is preliminary data.</text>
</comment>
<accession>A0A7W7WXE5</accession>
<evidence type="ECO:0000256" key="7">
    <source>
        <dbReference type="ARBA" id="ARBA00022840"/>
    </source>
</evidence>
<evidence type="ECO:0000259" key="11">
    <source>
        <dbReference type="Pfam" id="PF07730"/>
    </source>
</evidence>
<proteinExistence type="predicted"/>
<evidence type="ECO:0000256" key="5">
    <source>
        <dbReference type="ARBA" id="ARBA00022741"/>
    </source>
</evidence>
<dbReference type="RefSeq" id="WP_184670576.1">
    <property type="nucleotide sequence ID" value="NZ_BAABAI010000024.1"/>
</dbReference>
<keyword evidence="7" id="KW-0067">ATP-binding</keyword>
<dbReference type="PANTHER" id="PTHR24421">
    <property type="entry name" value="NITRATE/NITRITE SENSOR PROTEIN NARX-RELATED"/>
    <property type="match status" value="1"/>
</dbReference>
<dbReference type="Proteomes" id="UP000542674">
    <property type="component" value="Unassembled WGS sequence"/>
</dbReference>
<feature type="transmembrane region" description="Helical" evidence="9">
    <location>
        <begin position="44"/>
        <end position="60"/>
    </location>
</feature>
<evidence type="ECO:0000313" key="12">
    <source>
        <dbReference type="EMBL" id="MBB4966528.1"/>
    </source>
</evidence>
<dbReference type="GO" id="GO:0000155">
    <property type="term" value="F:phosphorelay sensor kinase activity"/>
    <property type="evidence" value="ECO:0007669"/>
    <property type="project" value="InterPro"/>
</dbReference>
<keyword evidence="13" id="KW-1185">Reference proteome</keyword>
<keyword evidence="4" id="KW-0808">Transferase</keyword>
<evidence type="ECO:0000256" key="8">
    <source>
        <dbReference type="ARBA" id="ARBA00023012"/>
    </source>
</evidence>
<evidence type="ECO:0000256" key="4">
    <source>
        <dbReference type="ARBA" id="ARBA00022679"/>
    </source>
</evidence>
<evidence type="ECO:0000313" key="13">
    <source>
        <dbReference type="Proteomes" id="UP000542674"/>
    </source>
</evidence>
<keyword evidence="9" id="KW-1133">Transmembrane helix</keyword>
<dbReference type="InterPro" id="IPR003594">
    <property type="entry name" value="HATPase_dom"/>
</dbReference>
<dbReference type="GO" id="GO:0016020">
    <property type="term" value="C:membrane"/>
    <property type="evidence" value="ECO:0007669"/>
    <property type="project" value="InterPro"/>
</dbReference>